<keyword evidence="4" id="KW-0285">Flavoprotein</keyword>
<dbReference type="EC" id="1.1.5.3" evidence="3"/>
<sequence>SPCRSATLGLSTVSRFRGDLRREGLWKLAKYQPAVDLLPGFPSVRSQKTARAKRDDFSSGTSSRSAELIRGGVRYLQKAITELDYEQVNLKPYIAFPLHPPSPPPTPSPYRWWTRPLQLTTLSMLVVGDWGRNTQSTEPGGDSHHVPWYCPLAAGQCDDARMNLAIALTAARYGAAMANYSEVVHLVERADPVGRGTRVRGTRCGDAVAGQEFDVRAKCVINATGPFTDTLRKMDGRKRPNICQPSAAAHIVLPARCRMNVVDPKKTIARMTATPADVTLYAAPTEEDTGLILGEIRCHHRPIVEGENVMHHGDYRYLHLWLELHTLDELIKYKYTNAIYIYIYIYFFFFFFSLDLQIAYKVQAADKNKWPDPAVV</sequence>
<evidence type="ECO:0000256" key="5">
    <source>
        <dbReference type="ARBA" id="ARBA00022827"/>
    </source>
</evidence>
<dbReference type="Pfam" id="PF01266">
    <property type="entry name" value="DAO"/>
    <property type="match status" value="1"/>
</dbReference>
<keyword evidence="7" id="KW-1133">Transmembrane helix</keyword>
<protein>
    <recommendedName>
        <fullName evidence="3">glycerol-3-phosphate dehydrogenase</fullName>
        <ecNumber evidence="3">1.1.5.3</ecNumber>
    </recommendedName>
</protein>
<dbReference type="GeneTree" id="ENSGT00390000001718"/>
<organism evidence="9 10">
    <name type="scientific">Denticeps clupeoides</name>
    <name type="common">denticle herring</name>
    <dbReference type="NCBI Taxonomy" id="299321"/>
    <lineage>
        <taxon>Eukaryota</taxon>
        <taxon>Metazoa</taxon>
        <taxon>Chordata</taxon>
        <taxon>Craniata</taxon>
        <taxon>Vertebrata</taxon>
        <taxon>Euteleostomi</taxon>
        <taxon>Actinopterygii</taxon>
        <taxon>Neopterygii</taxon>
        <taxon>Teleostei</taxon>
        <taxon>Clupei</taxon>
        <taxon>Clupeiformes</taxon>
        <taxon>Denticipitoidei</taxon>
        <taxon>Denticipitidae</taxon>
        <taxon>Denticeps</taxon>
    </lineage>
</organism>
<dbReference type="AlphaFoldDB" id="A0AAY4CVT6"/>
<feature type="transmembrane region" description="Helical" evidence="7">
    <location>
        <begin position="339"/>
        <end position="360"/>
    </location>
</feature>
<dbReference type="Gene3D" id="3.50.50.60">
    <property type="entry name" value="FAD/NAD(P)-binding domain"/>
    <property type="match status" value="2"/>
</dbReference>
<dbReference type="PANTHER" id="PTHR11985:SF15">
    <property type="entry name" value="GLYCEROL-3-PHOSPHATE DEHYDROGENASE, MITOCHONDRIAL"/>
    <property type="match status" value="1"/>
</dbReference>
<dbReference type="GO" id="GO:0005739">
    <property type="term" value="C:mitochondrion"/>
    <property type="evidence" value="ECO:0007669"/>
    <property type="project" value="TreeGrafter"/>
</dbReference>
<dbReference type="GO" id="GO:0004368">
    <property type="term" value="F:glycerol-3-phosphate dehydrogenase (quinone) activity"/>
    <property type="evidence" value="ECO:0007669"/>
    <property type="project" value="UniProtKB-EC"/>
</dbReference>
<reference evidence="9 10" key="1">
    <citation type="submission" date="2020-06" db="EMBL/GenBank/DDBJ databases">
        <authorList>
            <consortium name="Wellcome Sanger Institute Data Sharing"/>
        </authorList>
    </citation>
    <scope>NUCLEOTIDE SEQUENCE [LARGE SCALE GENOMIC DNA]</scope>
</reference>
<name>A0AAY4CVT6_9TELE</name>
<evidence type="ECO:0000256" key="2">
    <source>
        <dbReference type="ARBA" id="ARBA00007330"/>
    </source>
</evidence>
<evidence type="ECO:0000256" key="6">
    <source>
        <dbReference type="ARBA" id="ARBA00023002"/>
    </source>
</evidence>
<comment type="similarity">
    <text evidence="2">Belongs to the FAD-dependent glycerol-3-phosphate dehydrogenase family.</text>
</comment>
<keyword evidence="6" id="KW-0560">Oxidoreductase</keyword>
<dbReference type="SUPFAM" id="SSF51905">
    <property type="entry name" value="FAD/NAD(P)-binding domain"/>
    <property type="match status" value="1"/>
</dbReference>
<dbReference type="Proteomes" id="UP000694580">
    <property type="component" value="Chromosome 9"/>
</dbReference>
<dbReference type="GO" id="GO:0006072">
    <property type="term" value="P:glycerol-3-phosphate metabolic process"/>
    <property type="evidence" value="ECO:0007669"/>
    <property type="project" value="InterPro"/>
</dbReference>
<reference evidence="9" key="2">
    <citation type="submission" date="2025-08" db="UniProtKB">
        <authorList>
            <consortium name="Ensembl"/>
        </authorList>
    </citation>
    <scope>IDENTIFICATION</scope>
</reference>
<evidence type="ECO:0000313" key="9">
    <source>
        <dbReference type="Ensembl" id="ENSDCDP00010037248.1"/>
    </source>
</evidence>
<evidence type="ECO:0000256" key="1">
    <source>
        <dbReference type="ARBA" id="ARBA00001974"/>
    </source>
</evidence>
<keyword evidence="10" id="KW-1185">Reference proteome</keyword>
<dbReference type="InterPro" id="IPR036188">
    <property type="entry name" value="FAD/NAD-bd_sf"/>
</dbReference>
<evidence type="ECO:0000259" key="8">
    <source>
        <dbReference type="Pfam" id="PF01266"/>
    </source>
</evidence>
<evidence type="ECO:0000256" key="4">
    <source>
        <dbReference type="ARBA" id="ARBA00022630"/>
    </source>
</evidence>
<comment type="cofactor">
    <cofactor evidence="1">
        <name>FAD</name>
        <dbReference type="ChEBI" id="CHEBI:57692"/>
    </cofactor>
</comment>
<evidence type="ECO:0000313" key="10">
    <source>
        <dbReference type="Proteomes" id="UP000694580"/>
    </source>
</evidence>
<dbReference type="InterPro" id="IPR000447">
    <property type="entry name" value="G3P_DH_FAD-dep"/>
</dbReference>
<dbReference type="PANTHER" id="PTHR11985">
    <property type="entry name" value="GLYCEROL-3-PHOSPHATE DEHYDROGENASE"/>
    <property type="match status" value="1"/>
</dbReference>
<dbReference type="Ensembl" id="ENSDCDT00010046790.1">
    <property type="protein sequence ID" value="ENSDCDP00010037248.1"/>
    <property type="gene ID" value="ENSDCDG00010024281.1"/>
</dbReference>
<keyword evidence="5" id="KW-0274">FAD</keyword>
<keyword evidence="7" id="KW-0812">Transmembrane</keyword>
<evidence type="ECO:0000256" key="7">
    <source>
        <dbReference type="SAM" id="Phobius"/>
    </source>
</evidence>
<dbReference type="InterPro" id="IPR006076">
    <property type="entry name" value="FAD-dep_OxRdtase"/>
</dbReference>
<keyword evidence="7" id="KW-0472">Membrane</keyword>
<feature type="domain" description="FAD dependent oxidoreductase" evidence="8">
    <location>
        <begin position="53"/>
        <end position="295"/>
    </location>
</feature>
<evidence type="ECO:0000256" key="3">
    <source>
        <dbReference type="ARBA" id="ARBA00013029"/>
    </source>
</evidence>
<reference evidence="9" key="3">
    <citation type="submission" date="2025-09" db="UniProtKB">
        <authorList>
            <consortium name="Ensembl"/>
        </authorList>
    </citation>
    <scope>IDENTIFICATION</scope>
</reference>
<accession>A0AAY4CVT6</accession>
<proteinExistence type="inferred from homology"/>